<evidence type="ECO:0000313" key="3">
    <source>
        <dbReference type="Proteomes" id="UP000292459"/>
    </source>
</evidence>
<dbReference type="AlphaFoldDB" id="A0A4Q7E330"/>
<evidence type="ECO:0000313" key="2">
    <source>
        <dbReference type="EMBL" id="RZM75642.1"/>
    </source>
</evidence>
<accession>A0A4Q7E330</accession>
<comment type="caution">
    <text evidence="2">The sequence shown here is derived from an EMBL/GenBank/DDBJ whole genome shotgun (WGS) entry which is preliminary data.</text>
</comment>
<dbReference type="EMBL" id="QVFV01000007">
    <property type="protein sequence ID" value="RZM75642.1"/>
    <property type="molecule type" value="Genomic_DNA"/>
</dbReference>
<dbReference type="RefSeq" id="WP_044151237.1">
    <property type="nucleotide sequence ID" value="NZ_QVFV01000007.1"/>
</dbReference>
<dbReference type="InterPro" id="IPR041664">
    <property type="entry name" value="AAA_16"/>
</dbReference>
<dbReference type="Pfam" id="PF13191">
    <property type="entry name" value="AAA_16"/>
    <property type="match status" value="1"/>
</dbReference>
<organism evidence="2 3">
    <name type="scientific">Leptolyngbya iicbica LK</name>
    <dbReference type="NCBI Taxonomy" id="2294035"/>
    <lineage>
        <taxon>Bacteria</taxon>
        <taxon>Bacillati</taxon>
        <taxon>Cyanobacteriota</taxon>
        <taxon>Cyanophyceae</taxon>
        <taxon>Leptolyngbyales</taxon>
        <taxon>Leptolyngbyaceae</taxon>
        <taxon>Leptolyngbya group</taxon>
        <taxon>Leptolyngbya</taxon>
        <taxon>Leptolyngbya iicbica</taxon>
    </lineage>
</organism>
<gene>
    <name evidence="2" type="ORF">DYY88_20275</name>
</gene>
<dbReference type="InterPro" id="IPR027417">
    <property type="entry name" value="P-loop_NTPase"/>
</dbReference>
<reference evidence="2 3" key="1">
    <citation type="submission" date="2018-11" db="EMBL/GenBank/DDBJ databases">
        <title>Whole genome sequencing of an environmental sample.</title>
        <authorList>
            <person name="Sarangi A.N."/>
            <person name="Singh D."/>
            <person name="Tripathy S."/>
        </authorList>
    </citation>
    <scope>NUCLEOTIDE SEQUENCE [LARGE SCALE GENOMIC DNA]</scope>
    <source>
        <strain evidence="2 3">Lakshadweep</strain>
    </source>
</reference>
<dbReference type="GO" id="GO:0005524">
    <property type="term" value="F:ATP binding"/>
    <property type="evidence" value="ECO:0007669"/>
    <property type="project" value="UniProtKB-KW"/>
</dbReference>
<dbReference type="Gene3D" id="3.40.50.300">
    <property type="entry name" value="P-loop containing nucleotide triphosphate hydrolases"/>
    <property type="match status" value="1"/>
</dbReference>
<dbReference type="PANTHER" id="PTHR35894:SF1">
    <property type="entry name" value="PHOSPHORIBULOKINASE _ URIDINE KINASE FAMILY"/>
    <property type="match status" value="1"/>
</dbReference>
<keyword evidence="3" id="KW-1185">Reference proteome</keyword>
<dbReference type="SUPFAM" id="SSF52540">
    <property type="entry name" value="P-loop containing nucleoside triphosphate hydrolases"/>
    <property type="match status" value="1"/>
</dbReference>
<evidence type="ECO:0000259" key="1">
    <source>
        <dbReference type="Pfam" id="PF13191"/>
    </source>
</evidence>
<feature type="domain" description="Orc1-like AAA ATPase" evidence="1">
    <location>
        <begin position="39"/>
        <end position="200"/>
    </location>
</feature>
<dbReference type="InterPro" id="IPR052026">
    <property type="entry name" value="ExeA_AAA_ATPase_DNA-bind"/>
</dbReference>
<name>A0A4Q7E330_9CYAN</name>
<keyword evidence="2" id="KW-0547">Nucleotide-binding</keyword>
<sequence length="421" mass="47206">MSTFDDLFQAKDDLYEQWNLTALPFAESAEKLQQLSQVFTGRRDELSQVINQFSSRDAKSILVYGWIGIGKTAFVREVLEGYDRNLGDRVLTASIKLEPHTDLATAALIALAREMPHDDWAQFQLNRLGLRPDRDLYNRTTTAGANMVFQGTVEEQRVNPEAPQFPNLSFEDLLERAMAKHDRVIIAIDDLDKQDPAVARQLLLNAQGLLKGRAWFLFTGHPSGITRDYLIRDRGLFDLALELGPLDEDTSYTMLKNYLASARRHPPDPDDEAAAVHPFTPATARDICRVAEGVPRWLNRMASYVLLKAVDLKAPQITPEVLQAGLDHARDKLKGQPGLTPQDYYVFEMVLERRILSDDTITLAELEQLKMEAFSEIMPILDKLVAADLLKRLPTERASAYAPMPLLNADAAPPAAPDDPS</sequence>
<dbReference type="OrthoDB" id="569654at2"/>
<dbReference type="PANTHER" id="PTHR35894">
    <property type="entry name" value="GENERAL SECRETION PATHWAY PROTEIN A-RELATED"/>
    <property type="match status" value="1"/>
</dbReference>
<keyword evidence="2" id="KW-0067">ATP-binding</keyword>
<proteinExistence type="predicted"/>
<protein>
    <submittedName>
        <fullName evidence="2">ATP-binding protein</fullName>
    </submittedName>
</protein>
<dbReference type="Proteomes" id="UP000292459">
    <property type="component" value="Unassembled WGS sequence"/>
</dbReference>